<keyword evidence="2" id="KW-1185">Reference proteome</keyword>
<organism evidence="1 2">
    <name type="scientific">Azospirillum oleiclasticum</name>
    <dbReference type="NCBI Taxonomy" id="2735135"/>
    <lineage>
        <taxon>Bacteria</taxon>
        <taxon>Pseudomonadati</taxon>
        <taxon>Pseudomonadota</taxon>
        <taxon>Alphaproteobacteria</taxon>
        <taxon>Rhodospirillales</taxon>
        <taxon>Azospirillaceae</taxon>
        <taxon>Azospirillum</taxon>
    </lineage>
</organism>
<accession>A0ABX2TN24</accession>
<name>A0ABX2TN24_9PROT</name>
<reference evidence="1 2" key="1">
    <citation type="submission" date="2020-05" db="EMBL/GenBank/DDBJ databases">
        <title>Azospirillum oleiclasticum sp. nov, a nitrogen-fixing and heavy crude oil-emulsifying bacterium isolated from the crude oil of Yumen Oilfield.</title>
        <authorList>
            <person name="Wu D."/>
            <person name="Cai M."/>
            <person name="Zhang X."/>
        </authorList>
    </citation>
    <scope>NUCLEOTIDE SEQUENCE [LARGE SCALE GENOMIC DNA]</scope>
    <source>
        <strain evidence="1 2">ROY-1-1-2</strain>
    </source>
</reference>
<evidence type="ECO:0008006" key="3">
    <source>
        <dbReference type="Google" id="ProtNLM"/>
    </source>
</evidence>
<evidence type="ECO:0000313" key="1">
    <source>
        <dbReference type="EMBL" id="NYZ25114.1"/>
    </source>
</evidence>
<dbReference type="RefSeq" id="WP_180286888.1">
    <property type="nucleotide sequence ID" value="NZ_JABFDB010000056.1"/>
</dbReference>
<proteinExistence type="predicted"/>
<dbReference type="EMBL" id="JABFDB010000056">
    <property type="protein sequence ID" value="NYZ25114.1"/>
    <property type="molecule type" value="Genomic_DNA"/>
</dbReference>
<evidence type="ECO:0000313" key="2">
    <source>
        <dbReference type="Proteomes" id="UP000584642"/>
    </source>
</evidence>
<sequence>MTARHTLSLITAPPIDLTPYALRDNPVLTGTATLKAAAGATPAIAADGPDAAVGLSLVLKGTGACRILANGGGAPLFEVAPTGGVPANYWRFDARPTGNAILQYALGSDPDVSQVFVTKGGGSHFFTTGTNPGNTQFRVVHTASAGNWVQASGAALGGAPTLGAQGADANVPLSLSNKGTAVVRFAGQTTGTAVGTAGAAAAPPAAPALWWSVSVNGTVYRLPLYN</sequence>
<gene>
    <name evidence="1" type="ORF">HND93_35895</name>
</gene>
<comment type="caution">
    <text evidence="1">The sequence shown here is derived from an EMBL/GenBank/DDBJ whole genome shotgun (WGS) entry which is preliminary data.</text>
</comment>
<dbReference type="Proteomes" id="UP000584642">
    <property type="component" value="Unassembled WGS sequence"/>
</dbReference>
<protein>
    <recommendedName>
        <fullName evidence="3">Phage tail protein</fullName>
    </recommendedName>
</protein>